<dbReference type="KEGG" id="tig:THII_0977"/>
<keyword evidence="2" id="KW-1185">Reference proteome</keyword>
<protein>
    <recommendedName>
        <fullName evidence="3">Type I restriction enzyme R protein N-terminal domain-containing protein</fullName>
    </recommendedName>
</protein>
<gene>
    <name evidence="1" type="ORF">THII_0977</name>
</gene>
<dbReference type="AlphaFoldDB" id="A0A090AEB5"/>
<dbReference type="HOGENOM" id="CLU_1352712_0_0_6"/>
<reference evidence="1" key="1">
    <citation type="journal article" date="2014" name="ISME J.">
        <title>Ecophysiology of Thioploca ingrica as revealed by the complete genome sequence supplemented with proteomic evidence.</title>
        <authorList>
            <person name="Kojima H."/>
            <person name="Ogura Y."/>
            <person name="Yamamoto N."/>
            <person name="Togashi T."/>
            <person name="Mori H."/>
            <person name="Watanabe T."/>
            <person name="Nemoto F."/>
            <person name="Kurokawa K."/>
            <person name="Hayashi T."/>
            <person name="Fukui M."/>
        </authorList>
    </citation>
    <scope>NUCLEOTIDE SEQUENCE [LARGE SCALE GENOMIC DNA]</scope>
</reference>
<sequence>MKSTILSENTAYNFSDYFKWVDYLEDILAYFSYVFAKQHYELPRHLEPLANLAELKARLSRTLPYISLTNETAKREFLIAPILLELVDYTHAKIKVEFPLMVNDQLKGTLDYYLQSQQNLLVIEAKNSDLERGFMQLAVELIALDKWTDGVTPHLYGAVSTGEIWRFGILERATKTVIQDLNLFRVPADLEELLRILIAILGTLSSI</sequence>
<accession>A0A090AEB5</accession>
<dbReference type="Proteomes" id="UP000031623">
    <property type="component" value="Chromosome"/>
</dbReference>
<dbReference type="OrthoDB" id="5624988at2"/>
<evidence type="ECO:0008006" key="3">
    <source>
        <dbReference type="Google" id="ProtNLM"/>
    </source>
</evidence>
<evidence type="ECO:0000313" key="2">
    <source>
        <dbReference type="Proteomes" id="UP000031623"/>
    </source>
</evidence>
<proteinExistence type="predicted"/>
<organism evidence="1 2">
    <name type="scientific">Thioploca ingrica</name>
    <dbReference type="NCBI Taxonomy" id="40754"/>
    <lineage>
        <taxon>Bacteria</taxon>
        <taxon>Pseudomonadati</taxon>
        <taxon>Pseudomonadota</taxon>
        <taxon>Gammaproteobacteria</taxon>
        <taxon>Thiotrichales</taxon>
        <taxon>Thiotrichaceae</taxon>
        <taxon>Thioploca</taxon>
    </lineage>
</organism>
<evidence type="ECO:0000313" key="1">
    <source>
        <dbReference type="EMBL" id="BAP55274.1"/>
    </source>
</evidence>
<dbReference type="EMBL" id="AP014633">
    <property type="protein sequence ID" value="BAP55274.1"/>
    <property type="molecule type" value="Genomic_DNA"/>
</dbReference>
<dbReference type="STRING" id="40754.THII_0977"/>
<name>A0A090AEB5_9GAMM</name>